<reference evidence="1 2" key="1">
    <citation type="submission" date="2024-03" db="EMBL/GenBank/DDBJ databases">
        <authorList>
            <person name="Martinez-Hernandez J."/>
        </authorList>
    </citation>
    <scope>NUCLEOTIDE SEQUENCE [LARGE SCALE GENOMIC DNA]</scope>
</reference>
<protein>
    <submittedName>
        <fullName evidence="1">Uncharacterized protein</fullName>
    </submittedName>
</protein>
<gene>
    <name evidence="1" type="ORF">LLUT_LOCUS6604</name>
</gene>
<evidence type="ECO:0000313" key="2">
    <source>
        <dbReference type="Proteomes" id="UP001497480"/>
    </source>
</evidence>
<sequence>MASKFGSSIKSSVSDTMQSLLSVPINSSLTVGSNGGGSTQRVNGAKKLWKKEEGKDINICIIEHENQKSYIRVWSF</sequence>
<accession>A0AAV1W852</accession>
<evidence type="ECO:0000313" key="1">
    <source>
        <dbReference type="EMBL" id="CAL0305544.1"/>
    </source>
</evidence>
<dbReference type="Proteomes" id="UP001497480">
    <property type="component" value="Unassembled WGS sequence"/>
</dbReference>
<keyword evidence="2" id="KW-1185">Reference proteome</keyword>
<comment type="caution">
    <text evidence="1">The sequence shown here is derived from an EMBL/GenBank/DDBJ whole genome shotgun (WGS) entry which is preliminary data.</text>
</comment>
<organism evidence="1 2">
    <name type="scientific">Lupinus luteus</name>
    <name type="common">European yellow lupine</name>
    <dbReference type="NCBI Taxonomy" id="3873"/>
    <lineage>
        <taxon>Eukaryota</taxon>
        <taxon>Viridiplantae</taxon>
        <taxon>Streptophyta</taxon>
        <taxon>Embryophyta</taxon>
        <taxon>Tracheophyta</taxon>
        <taxon>Spermatophyta</taxon>
        <taxon>Magnoliopsida</taxon>
        <taxon>eudicotyledons</taxon>
        <taxon>Gunneridae</taxon>
        <taxon>Pentapetalae</taxon>
        <taxon>rosids</taxon>
        <taxon>fabids</taxon>
        <taxon>Fabales</taxon>
        <taxon>Fabaceae</taxon>
        <taxon>Papilionoideae</taxon>
        <taxon>50 kb inversion clade</taxon>
        <taxon>genistoids sensu lato</taxon>
        <taxon>core genistoids</taxon>
        <taxon>Genisteae</taxon>
        <taxon>Lupinus</taxon>
    </lineage>
</organism>
<dbReference type="AlphaFoldDB" id="A0AAV1W852"/>
<proteinExistence type="predicted"/>
<name>A0AAV1W852_LUPLU</name>
<dbReference type="EMBL" id="CAXHTB010000004">
    <property type="protein sequence ID" value="CAL0305544.1"/>
    <property type="molecule type" value="Genomic_DNA"/>
</dbReference>